<dbReference type="GO" id="GO:0005737">
    <property type="term" value="C:cytoplasm"/>
    <property type="evidence" value="ECO:0007669"/>
    <property type="project" value="InterPro"/>
</dbReference>
<dbReference type="Gene3D" id="2.40.50.140">
    <property type="entry name" value="Nucleic acid-binding proteins"/>
    <property type="match status" value="2"/>
</dbReference>
<dbReference type="SUPFAM" id="SSF50249">
    <property type="entry name" value="Nucleic acid-binding proteins"/>
    <property type="match status" value="2"/>
</dbReference>
<organism evidence="4 5">
    <name type="scientific">Gonium pectorale</name>
    <name type="common">Green alga</name>
    <dbReference type="NCBI Taxonomy" id="33097"/>
    <lineage>
        <taxon>Eukaryota</taxon>
        <taxon>Viridiplantae</taxon>
        <taxon>Chlorophyta</taxon>
        <taxon>core chlorophytes</taxon>
        <taxon>Chlorophyceae</taxon>
        <taxon>CS clade</taxon>
        <taxon>Chlamydomonadales</taxon>
        <taxon>Volvocaceae</taxon>
        <taxon>Gonium</taxon>
    </lineage>
</organism>
<dbReference type="SMART" id="SM00841">
    <property type="entry name" value="Elong-fact-P_C"/>
    <property type="match status" value="1"/>
</dbReference>
<keyword evidence="5" id="KW-1185">Reference proteome</keyword>
<protein>
    <recommendedName>
        <fullName evidence="6">Elongation factor P C-terminal domain-containing protein</fullName>
    </recommendedName>
</protein>
<dbReference type="Proteomes" id="UP000075714">
    <property type="component" value="Unassembled WGS sequence"/>
</dbReference>
<dbReference type="STRING" id="33097.A0A150GR11"/>
<dbReference type="GO" id="GO:0003746">
    <property type="term" value="F:translation elongation factor activity"/>
    <property type="evidence" value="ECO:0007669"/>
    <property type="project" value="InterPro"/>
</dbReference>
<dbReference type="GO" id="GO:0043043">
    <property type="term" value="P:peptide biosynthetic process"/>
    <property type="evidence" value="ECO:0007669"/>
    <property type="project" value="InterPro"/>
</dbReference>
<sequence length="160" mass="17318">MHGQARASGFVLLDMVDLASGARTSQKCRLDEQIEVADVEDREMQVLYLDEAGNVHVMDGTTYEQAVVSPELFGEGRRWLGSRDLSVTVSFFQGDPVAGRVPYKLPIKVLDAPTAVVKDDGSSARHVVVEGGISVMAPAFIKTGDTIVVRTEDASYMTKA</sequence>
<evidence type="ECO:0000313" key="4">
    <source>
        <dbReference type="EMBL" id="KXZ52223.1"/>
    </source>
</evidence>
<feature type="chain" id="PRO_5007562197" description="Elongation factor P C-terminal domain-containing protein" evidence="1">
    <location>
        <begin position="22"/>
        <end position="160"/>
    </location>
</feature>
<evidence type="ECO:0000259" key="3">
    <source>
        <dbReference type="SMART" id="SM01185"/>
    </source>
</evidence>
<dbReference type="Pfam" id="PF01132">
    <property type="entry name" value="EFP"/>
    <property type="match status" value="1"/>
</dbReference>
<accession>A0A150GR11</accession>
<keyword evidence="1" id="KW-0732">Signal</keyword>
<evidence type="ECO:0000256" key="1">
    <source>
        <dbReference type="SAM" id="SignalP"/>
    </source>
</evidence>
<dbReference type="EMBL" id="LSYV01000011">
    <property type="protein sequence ID" value="KXZ52223.1"/>
    <property type="molecule type" value="Genomic_DNA"/>
</dbReference>
<feature type="domain" description="Elongation factor P C-terminal" evidence="2">
    <location>
        <begin position="105"/>
        <end position="159"/>
    </location>
</feature>
<name>A0A150GR11_GONPE</name>
<dbReference type="PANTHER" id="PTHR30053:SF14">
    <property type="entry name" value="TRANSLATION ELONGATION FACTOR KOW-LIKE DOMAIN-CONTAINING PROTEIN"/>
    <property type="match status" value="1"/>
</dbReference>
<dbReference type="InterPro" id="IPR001059">
    <property type="entry name" value="Transl_elong_P/YeiP_cen"/>
</dbReference>
<evidence type="ECO:0000313" key="5">
    <source>
        <dbReference type="Proteomes" id="UP000075714"/>
    </source>
</evidence>
<dbReference type="PANTHER" id="PTHR30053">
    <property type="entry name" value="ELONGATION FACTOR P"/>
    <property type="match status" value="1"/>
</dbReference>
<dbReference type="AlphaFoldDB" id="A0A150GR11"/>
<feature type="domain" description="Translation elongation factor P/YeiP central" evidence="3">
    <location>
        <begin position="41"/>
        <end position="97"/>
    </location>
</feature>
<dbReference type="InterPro" id="IPR015365">
    <property type="entry name" value="Elong-fact-P_C"/>
</dbReference>
<dbReference type="InterPro" id="IPR020599">
    <property type="entry name" value="Transl_elong_fac_P/YeiP"/>
</dbReference>
<comment type="caution">
    <text evidence="4">The sequence shown here is derived from an EMBL/GenBank/DDBJ whole genome shotgun (WGS) entry which is preliminary data.</text>
</comment>
<dbReference type="Pfam" id="PF09285">
    <property type="entry name" value="Elong-fact-P_C"/>
    <property type="match status" value="1"/>
</dbReference>
<reference evidence="5" key="1">
    <citation type="journal article" date="2016" name="Nat. Commun.">
        <title>The Gonium pectorale genome demonstrates co-option of cell cycle regulation during the evolution of multicellularity.</title>
        <authorList>
            <person name="Hanschen E.R."/>
            <person name="Marriage T.N."/>
            <person name="Ferris P.J."/>
            <person name="Hamaji T."/>
            <person name="Toyoda A."/>
            <person name="Fujiyama A."/>
            <person name="Neme R."/>
            <person name="Noguchi H."/>
            <person name="Minakuchi Y."/>
            <person name="Suzuki M."/>
            <person name="Kawai-Toyooka H."/>
            <person name="Smith D.R."/>
            <person name="Sparks H."/>
            <person name="Anderson J."/>
            <person name="Bakaric R."/>
            <person name="Luria V."/>
            <person name="Karger A."/>
            <person name="Kirschner M.W."/>
            <person name="Durand P.M."/>
            <person name="Michod R.E."/>
            <person name="Nozaki H."/>
            <person name="Olson B.J."/>
        </authorList>
    </citation>
    <scope>NUCLEOTIDE SEQUENCE [LARGE SCALE GENOMIC DNA]</scope>
    <source>
        <strain evidence="5">NIES-2863</strain>
    </source>
</reference>
<evidence type="ECO:0008006" key="6">
    <source>
        <dbReference type="Google" id="ProtNLM"/>
    </source>
</evidence>
<dbReference type="InterPro" id="IPR012340">
    <property type="entry name" value="NA-bd_OB-fold"/>
</dbReference>
<feature type="signal peptide" evidence="1">
    <location>
        <begin position="1"/>
        <end position="21"/>
    </location>
</feature>
<proteinExistence type="predicted"/>
<dbReference type="OrthoDB" id="10259892at2759"/>
<dbReference type="SMART" id="SM01185">
    <property type="entry name" value="EFP"/>
    <property type="match status" value="1"/>
</dbReference>
<gene>
    <name evidence="4" type="ORF">GPECTOR_10g854</name>
</gene>
<evidence type="ECO:0000259" key="2">
    <source>
        <dbReference type="SMART" id="SM00841"/>
    </source>
</evidence>